<evidence type="ECO:0000313" key="4">
    <source>
        <dbReference type="Proteomes" id="UP001515480"/>
    </source>
</evidence>
<name>A0AB34JAD4_PRYPA</name>
<keyword evidence="2" id="KW-1133">Transmembrane helix</keyword>
<evidence type="ECO:0000256" key="1">
    <source>
        <dbReference type="SAM" id="MobiDB-lite"/>
    </source>
</evidence>
<dbReference type="EMBL" id="JBGBPQ010000011">
    <property type="protein sequence ID" value="KAL1515616.1"/>
    <property type="molecule type" value="Genomic_DNA"/>
</dbReference>
<reference evidence="3 4" key="1">
    <citation type="journal article" date="2024" name="Science">
        <title>Giant polyketide synthase enzymes in the biosynthesis of giant marine polyether toxins.</title>
        <authorList>
            <person name="Fallon T.R."/>
            <person name="Shende V.V."/>
            <person name="Wierzbicki I.H."/>
            <person name="Pendleton A.L."/>
            <person name="Watervoot N.F."/>
            <person name="Auber R.P."/>
            <person name="Gonzalez D.J."/>
            <person name="Wisecaver J.H."/>
            <person name="Moore B.S."/>
        </authorList>
    </citation>
    <scope>NUCLEOTIDE SEQUENCE [LARGE SCALE GENOMIC DNA]</scope>
    <source>
        <strain evidence="3 4">12B1</strain>
    </source>
</reference>
<organism evidence="3 4">
    <name type="scientific">Prymnesium parvum</name>
    <name type="common">Toxic golden alga</name>
    <dbReference type="NCBI Taxonomy" id="97485"/>
    <lineage>
        <taxon>Eukaryota</taxon>
        <taxon>Haptista</taxon>
        <taxon>Haptophyta</taxon>
        <taxon>Prymnesiophyceae</taxon>
        <taxon>Prymnesiales</taxon>
        <taxon>Prymnesiaceae</taxon>
        <taxon>Prymnesium</taxon>
    </lineage>
</organism>
<comment type="caution">
    <text evidence="3">The sequence shown here is derived from an EMBL/GenBank/DDBJ whole genome shotgun (WGS) entry which is preliminary data.</text>
</comment>
<proteinExistence type="predicted"/>
<accession>A0AB34JAD4</accession>
<evidence type="ECO:0000256" key="2">
    <source>
        <dbReference type="SAM" id="Phobius"/>
    </source>
</evidence>
<dbReference type="Proteomes" id="UP001515480">
    <property type="component" value="Unassembled WGS sequence"/>
</dbReference>
<feature type="transmembrane region" description="Helical" evidence="2">
    <location>
        <begin position="100"/>
        <end position="129"/>
    </location>
</feature>
<keyword evidence="4" id="KW-1185">Reference proteome</keyword>
<feature type="region of interest" description="Disordered" evidence="1">
    <location>
        <begin position="19"/>
        <end position="60"/>
    </location>
</feature>
<keyword evidence="2" id="KW-0472">Membrane</keyword>
<sequence length="257" mass="27984">MPEEDAWRSMWHKYSARCAPAPSGPIRATSTPEDVGARPAPGARRRLHSSPVEPTDVEPAGRPERVVKIIDNASNNTFDLEERQLRRNFHRNSRHQSASVFAAFGRLGLASLAMVICVTLVLGTVVVWWSTGVETQPVVGCLVGLFQADYSTQVGDKLEAMLTEAHNSLELTLAATLILSNSTDDPGALLATLFSPPSANRSNAAELVDGSYFGVWMDANSSTLHREVRAPDGCLERDGVVLACDWQPESQVRLPHE</sequence>
<protein>
    <submittedName>
        <fullName evidence="3">Uncharacterized protein</fullName>
    </submittedName>
</protein>
<evidence type="ECO:0000313" key="3">
    <source>
        <dbReference type="EMBL" id="KAL1515616.1"/>
    </source>
</evidence>
<dbReference type="AlphaFoldDB" id="A0AB34JAD4"/>
<keyword evidence="2" id="KW-0812">Transmembrane</keyword>
<gene>
    <name evidence="3" type="ORF">AB1Y20_002235</name>
</gene>